<dbReference type="InterPro" id="IPR012902">
    <property type="entry name" value="N_methyl_site"/>
</dbReference>
<comment type="caution">
    <text evidence="2">The sequence shown here is derived from an EMBL/GenBank/DDBJ whole genome shotgun (WGS) entry which is preliminary data.</text>
</comment>
<dbReference type="Gene3D" id="3.30.700.10">
    <property type="entry name" value="Glycoprotein, Type 4 Pilin"/>
    <property type="match status" value="1"/>
</dbReference>
<dbReference type="InterPro" id="IPR045584">
    <property type="entry name" value="Pilin-like"/>
</dbReference>
<accession>A0A0G0A5C8</accession>
<keyword evidence="1" id="KW-1133">Transmembrane helix</keyword>
<protein>
    <submittedName>
        <fullName evidence="2">Uncharacterized protein</fullName>
    </submittedName>
</protein>
<dbReference type="Pfam" id="PF07963">
    <property type="entry name" value="N_methyl"/>
    <property type="match status" value="1"/>
</dbReference>
<dbReference type="PROSITE" id="PS00409">
    <property type="entry name" value="PROKAR_NTER_METHYL"/>
    <property type="match status" value="1"/>
</dbReference>
<keyword evidence="1" id="KW-0812">Transmembrane</keyword>
<feature type="transmembrane region" description="Helical" evidence="1">
    <location>
        <begin position="6"/>
        <end position="28"/>
    </location>
</feature>
<reference evidence="2 3" key="1">
    <citation type="journal article" date="2015" name="Nature">
        <title>rRNA introns, odd ribosomes, and small enigmatic genomes across a large radiation of phyla.</title>
        <authorList>
            <person name="Brown C.T."/>
            <person name="Hug L.A."/>
            <person name="Thomas B.C."/>
            <person name="Sharon I."/>
            <person name="Castelle C.J."/>
            <person name="Singh A."/>
            <person name="Wilkins M.J."/>
            <person name="Williams K.H."/>
            <person name="Banfield J.F."/>
        </authorList>
    </citation>
    <scope>NUCLEOTIDE SEQUENCE [LARGE SCALE GENOMIC DNA]</scope>
</reference>
<dbReference type="NCBIfam" id="TIGR02532">
    <property type="entry name" value="IV_pilin_GFxxxE"/>
    <property type="match status" value="1"/>
</dbReference>
<dbReference type="EMBL" id="LBPD01000010">
    <property type="protein sequence ID" value="KKP51969.1"/>
    <property type="molecule type" value="Genomic_DNA"/>
</dbReference>
<keyword evidence="1" id="KW-0472">Membrane</keyword>
<organism evidence="2 3">
    <name type="scientific">Candidatus Roizmanbacteria bacterium GW2011_GWA2_33_33</name>
    <dbReference type="NCBI Taxonomy" id="1618476"/>
    <lineage>
        <taxon>Bacteria</taxon>
        <taxon>Candidatus Roizmaniibacteriota</taxon>
    </lineage>
</organism>
<dbReference type="AlphaFoldDB" id="A0A0G0A5C8"/>
<name>A0A0G0A5C8_9BACT</name>
<sequence length="159" mass="17406">MDKSKGFTLIELIVVMGILSIFSGIFLARYNENASQLKLKNEAKKLIDVLELAKKKALTADLFDKNCTDFTGYRVIISSGSYSLSFGCASVYSVVQNYNLLTNITATVGTGNYNFSPLMINPNFISNTIRLKNSAINKCVNISISPIGIVELNETLVSC</sequence>
<evidence type="ECO:0000313" key="2">
    <source>
        <dbReference type="EMBL" id="KKP51969.1"/>
    </source>
</evidence>
<evidence type="ECO:0000256" key="1">
    <source>
        <dbReference type="SAM" id="Phobius"/>
    </source>
</evidence>
<gene>
    <name evidence="2" type="ORF">UR42_C0010G0008</name>
</gene>
<dbReference type="SUPFAM" id="SSF54523">
    <property type="entry name" value="Pili subunits"/>
    <property type="match status" value="1"/>
</dbReference>
<evidence type="ECO:0000313" key="3">
    <source>
        <dbReference type="Proteomes" id="UP000034045"/>
    </source>
</evidence>
<proteinExistence type="predicted"/>
<dbReference type="Proteomes" id="UP000034045">
    <property type="component" value="Unassembled WGS sequence"/>
</dbReference>